<dbReference type="Proteomes" id="UP000887565">
    <property type="component" value="Unplaced"/>
</dbReference>
<evidence type="ECO:0000313" key="1">
    <source>
        <dbReference type="Proteomes" id="UP000887565"/>
    </source>
</evidence>
<sequence>MNVLVQYYNRRFDFLRGLGFTMAGAIRIGFMINNSDEVLIPRAHCMFQVYQTAQMIGQTVGRKVFFG</sequence>
<reference evidence="2" key="1">
    <citation type="submission" date="2022-11" db="UniProtKB">
        <authorList>
            <consortium name="WormBaseParasite"/>
        </authorList>
    </citation>
    <scope>IDENTIFICATION</scope>
</reference>
<name>A0A915HT44_ROMCU</name>
<evidence type="ECO:0000313" key="2">
    <source>
        <dbReference type="WBParaSite" id="nRc.2.0.1.t04570-RA"/>
    </source>
</evidence>
<proteinExistence type="predicted"/>
<organism evidence="1 2">
    <name type="scientific">Romanomermis culicivorax</name>
    <name type="common">Nematode worm</name>
    <dbReference type="NCBI Taxonomy" id="13658"/>
    <lineage>
        <taxon>Eukaryota</taxon>
        <taxon>Metazoa</taxon>
        <taxon>Ecdysozoa</taxon>
        <taxon>Nematoda</taxon>
        <taxon>Enoplea</taxon>
        <taxon>Dorylaimia</taxon>
        <taxon>Mermithida</taxon>
        <taxon>Mermithoidea</taxon>
        <taxon>Mermithidae</taxon>
        <taxon>Romanomermis</taxon>
    </lineage>
</organism>
<dbReference type="AlphaFoldDB" id="A0A915HT44"/>
<dbReference type="WBParaSite" id="nRc.2.0.1.t04570-RA">
    <property type="protein sequence ID" value="nRc.2.0.1.t04570-RA"/>
    <property type="gene ID" value="nRc.2.0.1.g04570"/>
</dbReference>
<keyword evidence="1" id="KW-1185">Reference proteome</keyword>
<protein>
    <submittedName>
        <fullName evidence="2">Uncharacterized protein</fullName>
    </submittedName>
</protein>
<accession>A0A915HT44</accession>